<comment type="caution">
    <text evidence="3">The sequence shown here is derived from an EMBL/GenBank/DDBJ whole genome shotgun (WGS) entry which is preliminary data.</text>
</comment>
<dbReference type="AlphaFoldDB" id="A0A835KI38"/>
<keyword evidence="1" id="KW-1133">Transmembrane helix</keyword>
<name>A0A835KI38_9POAL</name>
<feature type="transmembrane region" description="Helical" evidence="1">
    <location>
        <begin position="110"/>
        <end position="130"/>
    </location>
</feature>
<evidence type="ECO:0000259" key="2">
    <source>
        <dbReference type="Pfam" id="PF24095"/>
    </source>
</evidence>
<dbReference type="OrthoDB" id="688798at2759"/>
<dbReference type="EMBL" id="JACEFO010001603">
    <property type="protein sequence ID" value="KAF8732702.1"/>
    <property type="molecule type" value="Genomic_DNA"/>
</dbReference>
<keyword evidence="4" id="KW-1185">Reference proteome</keyword>
<reference evidence="3" key="1">
    <citation type="submission" date="2020-07" db="EMBL/GenBank/DDBJ databases">
        <title>Genome sequence and genetic diversity analysis of an under-domesticated orphan crop, white fonio (Digitaria exilis).</title>
        <authorList>
            <person name="Bennetzen J.L."/>
            <person name="Chen S."/>
            <person name="Ma X."/>
            <person name="Wang X."/>
            <person name="Yssel A.E.J."/>
            <person name="Chaluvadi S.R."/>
            <person name="Johnson M."/>
            <person name="Gangashetty P."/>
            <person name="Hamidou F."/>
            <person name="Sanogo M.D."/>
            <person name="Zwaenepoel A."/>
            <person name="Wallace J."/>
            <person name="Van De Peer Y."/>
            <person name="Van Deynze A."/>
        </authorList>
    </citation>
    <scope>NUCLEOTIDE SEQUENCE</scope>
    <source>
        <tissue evidence="3">Leaves</tissue>
    </source>
</reference>
<evidence type="ECO:0000256" key="1">
    <source>
        <dbReference type="SAM" id="Phobius"/>
    </source>
</evidence>
<evidence type="ECO:0000313" key="3">
    <source>
        <dbReference type="EMBL" id="KAF8732702.1"/>
    </source>
</evidence>
<gene>
    <name evidence="3" type="ORF">HU200_015035</name>
</gene>
<proteinExistence type="predicted"/>
<feature type="domain" description="DUF7378" evidence="2">
    <location>
        <begin position="89"/>
        <end position="165"/>
    </location>
</feature>
<dbReference type="Pfam" id="PF24095">
    <property type="entry name" value="DUF7378"/>
    <property type="match status" value="1"/>
</dbReference>
<dbReference type="Proteomes" id="UP000636709">
    <property type="component" value="Unassembled WGS sequence"/>
</dbReference>
<evidence type="ECO:0000313" key="4">
    <source>
        <dbReference type="Proteomes" id="UP000636709"/>
    </source>
</evidence>
<protein>
    <recommendedName>
        <fullName evidence="2">DUF7378 domain-containing protein</fullName>
    </recommendedName>
</protein>
<organism evidence="3 4">
    <name type="scientific">Digitaria exilis</name>
    <dbReference type="NCBI Taxonomy" id="1010633"/>
    <lineage>
        <taxon>Eukaryota</taxon>
        <taxon>Viridiplantae</taxon>
        <taxon>Streptophyta</taxon>
        <taxon>Embryophyta</taxon>
        <taxon>Tracheophyta</taxon>
        <taxon>Spermatophyta</taxon>
        <taxon>Magnoliopsida</taxon>
        <taxon>Liliopsida</taxon>
        <taxon>Poales</taxon>
        <taxon>Poaceae</taxon>
        <taxon>PACMAD clade</taxon>
        <taxon>Panicoideae</taxon>
        <taxon>Panicodae</taxon>
        <taxon>Paniceae</taxon>
        <taxon>Anthephorinae</taxon>
        <taxon>Digitaria</taxon>
    </lineage>
</organism>
<dbReference type="InterPro" id="IPR055802">
    <property type="entry name" value="DUF7378"/>
</dbReference>
<keyword evidence="1" id="KW-0472">Membrane</keyword>
<keyword evidence="1" id="KW-0812">Transmembrane</keyword>
<sequence length="176" mass="18972">MHSTPTGTTHHGVSPCIPDGHLLSGSHLPCQEMGRGRVLSDVCRGPHLPCGLPLQISMLPKLPDQRPVADSAAALVERLRLALLRGQLLRHAELFLPRTPMDVVEKIRAVWGWGVGFIAIGFMASGVLSFNVHDTRVLVGCTCAAAAFMVTLVALWVWLARTYGGSGSYDHESSNE</sequence>
<feature type="transmembrane region" description="Helical" evidence="1">
    <location>
        <begin position="137"/>
        <end position="159"/>
    </location>
</feature>
<accession>A0A835KI38</accession>